<evidence type="ECO:0008006" key="4">
    <source>
        <dbReference type="Google" id="ProtNLM"/>
    </source>
</evidence>
<reference evidence="2 3" key="1">
    <citation type="journal article" date="2009" name="Stand. Genomic Sci.">
        <title>Complete genome sequence of Halomicrobium mukohataei type strain (arg-2).</title>
        <authorList>
            <person name="Tindall B.J."/>
            <person name="Schneider S."/>
            <person name="Lapidus A."/>
            <person name="Copeland A."/>
            <person name="Glavina Del Rio T."/>
            <person name="Nolan M."/>
            <person name="Lucas S."/>
            <person name="Chen F."/>
            <person name="Tice H."/>
            <person name="Cheng J.F."/>
            <person name="Saunders E."/>
            <person name="Bruce D."/>
            <person name="Goodwin L."/>
            <person name="Pitluck S."/>
            <person name="Mikhailova N."/>
            <person name="Pati A."/>
            <person name="Ivanova N."/>
            <person name="Mavrommatis K."/>
            <person name="Chen A."/>
            <person name="Palaniappan K."/>
            <person name="Chain P."/>
            <person name="Land M."/>
            <person name="Hauser L."/>
            <person name="Chang Y.J."/>
            <person name="Jeffries C.D."/>
            <person name="Brettin T."/>
            <person name="Han C."/>
            <person name="Rohde M."/>
            <person name="Goker M."/>
            <person name="Bristow J."/>
            <person name="Eisen J.A."/>
            <person name="Markowitz V."/>
            <person name="Hugenholtz P."/>
            <person name="Klenk H.P."/>
            <person name="Kyrpides N.C."/>
            <person name="Detter J.C."/>
        </authorList>
    </citation>
    <scope>NUCLEOTIDE SEQUENCE [LARGE SCALE GENOMIC DNA]</scope>
    <source>
        <strain evidence="3">ATCC 700874 / DSM 12286 / JCM 9738 / NCIMB 13541</strain>
    </source>
</reference>
<keyword evidence="1" id="KW-0472">Membrane</keyword>
<name>C7NWS2_HALMD</name>
<evidence type="ECO:0000313" key="3">
    <source>
        <dbReference type="Proteomes" id="UP000001746"/>
    </source>
</evidence>
<organism evidence="2 3">
    <name type="scientific">Halomicrobium mukohataei (strain ATCC 700874 / DSM 12286 / JCM 9738 / NCIMB 13541)</name>
    <name type="common">Haloarcula mukohataei</name>
    <dbReference type="NCBI Taxonomy" id="485914"/>
    <lineage>
        <taxon>Archaea</taxon>
        <taxon>Methanobacteriati</taxon>
        <taxon>Methanobacteriota</taxon>
        <taxon>Stenosarchaea group</taxon>
        <taxon>Halobacteria</taxon>
        <taxon>Halobacteriales</taxon>
        <taxon>Haloarculaceae</taxon>
        <taxon>Halomicrobium</taxon>
    </lineage>
</organism>
<protein>
    <recommendedName>
        <fullName evidence="4">YnhF family membrane protein</fullName>
    </recommendedName>
</protein>
<gene>
    <name evidence="2" type="ordered locus">Hmuk_2169</name>
</gene>
<sequence>MAEKDLLFLVLAGIASLMFITGIILISGGV</sequence>
<accession>C7NWS2</accession>
<evidence type="ECO:0000313" key="2">
    <source>
        <dbReference type="EMBL" id="ACV48282.1"/>
    </source>
</evidence>
<keyword evidence="1" id="KW-1133">Transmembrane helix</keyword>
<evidence type="ECO:0000256" key="1">
    <source>
        <dbReference type="SAM" id="Phobius"/>
    </source>
</evidence>
<feature type="transmembrane region" description="Helical" evidence="1">
    <location>
        <begin position="6"/>
        <end position="26"/>
    </location>
</feature>
<dbReference type="EMBL" id="CP001688">
    <property type="protein sequence ID" value="ACV48282.1"/>
    <property type="molecule type" value="Genomic_DNA"/>
</dbReference>
<dbReference type="AlphaFoldDB" id="C7NWS2"/>
<proteinExistence type="predicted"/>
<keyword evidence="3" id="KW-1185">Reference proteome</keyword>
<dbReference type="HOGENOM" id="CLU_220172_1_0_2"/>
<dbReference type="Proteomes" id="UP000001746">
    <property type="component" value="Chromosome"/>
</dbReference>
<dbReference type="KEGG" id="hmu:Hmuk_2169"/>
<keyword evidence="1" id="KW-0812">Transmembrane</keyword>